<dbReference type="AlphaFoldDB" id="A0A6V8K4G0"/>
<sequence>MSGLRWEDVRVWFDLVLNGTLPDVHVPETTVEDWRTLIALVQAEGWQWEYRVDGEPGELPAVEDMLSRRDEARIALHVWPTPDVLAIFRPYEAEQIDFDVDLRELQGQARLDVLCRFFTATSCR</sequence>
<reference evidence="1 2" key="1">
    <citation type="submission" date="2020-03" db="EMBL/GenBank/DDBJ databases">
        <title>Whole genome shotgun sequence of Phytohabitans houttuyneae NBRC 108639.</title>
        <authorList>
            <person name="Komaki H."/>
            <person name="Tamura T."/>
        </authorList>
    </citation>
    <scope>NUCLEOTIDE SEQUENCE [LARGE SCALE GENOMIC DNA]</scope>
    <source>
        <strain evidence="1 2">NBRC 108639</strain>
    </source>
</reference>
<dbReference type="EMBL" id="BLPF01000001">
    <property type="protein sequence ID" value="GFJ77281.1"/>
    <property type="molecule type" value="Genomic_DNA"/>
</dbReference>
<name>A0A6V8K4G0_9ACTN</name>
<evidence type="ECO:0000313" key="2">
    <source>
        <dbReference type="Proteomes" id="UP000482800"/>
    </source>
</evidence>
<accession>A0A6V8K4G0</accession>
<comment type="caution">
    <text evidence="1">The sequence shown here is derived from an EMBL/GenBank/DDBJ whole genome shotgun (WGS) entry which is preliminary data.</text>
</comment>
<evidence type="ECO:0000313" key="1">
    <source>
        <dbReference type="EMBL" id="GFJ77281.1"/>
    </source>
</evidence>
<reference evidence="1 2" key="2">
    <citation type="submission" date="2020-03" db="EMBL/GenBank/DDBJ databases">
        <authorList>
            <person name="Ichikawa N."/>
            <person name="Kimura A."/>
            <person name="Kitahashi Y."/>
            <person name="Uohara A."/>
        </authorList>
    </citation>
    <scope>NUCLEOTIDE SEQUENCE [LARGE SCALE GENOMIC DNA]</scope>
    <source>
        <strain evidence="1 2">NBRC 108639</strain>
    </source>
</reference>
<dbReference type="Proteomes" id="UP000482800">
    <property type="component" value="Unassembled WGS sequence"/>
</dbReference>
<gene>
    <name evidence="1" type="ORF">Phou_014610</name>
</gene>
<organism evidence="1 2">
    <name type="scientific">Phytohabitans houttuyneae</name>
    <dbReference type="NCBI Taxonomy" id="1076126"/>
    <lineage>
        <taxon>Bacteria</taxon>
        <taxon>Bacillati</taxon>
        <taxon>Actinomycetota</taxon>
        <taxon>Actinomycetes</taxon>
        <taxon>Micromonosporales</taxon>
        <taxon>Micromonosporaceae</taxon>
    </lineage>
</organism>
<dbReference type="RefSeq" id="WP_173054641.1">
    <property type="nucleotide sequence ID" value="NZ_BAABGO010000105.1"/>
</dbReference>
<protein>
    <submittedName>
        <fullName evidence="1">Uncharacterized protein</fullName>
    </submittedName>
</protein>
<keyword evidence="2" id="KW-1185">Reference proteome</keyword>
<proteinExistence type="predicted"/>